<dbReference type="EMBL" id="JADCLJ010000007">
    <property type="protein sequence ID" value="MBE4907063.1"/>
    <property type="molecule type" value="Genomic_DNA"/>
</dbReference>
<gene>
    <name evidence="1" type="ORF">IMZ08_03200</name>
</gene>
<sequence length="66" mass="7616">MDRNYNIQELVQQSQLSLQHFEENYGQQLAPFQQKIFMIGFALGKVEQGKTSVDTIALKRLIMEGI</sequence>
<protein>
    <submittedName>
        <fullName evidence="1">Uncharacterized protein</fullName>
    </submittedName>
</protein>
<dbReference type="Proteomes" id="UP001516662">
    <property type="component" value="Unassembled WGS sequence"/>
</dbReference>
<accession>A0ABR9QF18</accession>
<keyword evidence="2" id="KW-1185">Reference proteome</keyword>
<comment type="caution">
    <text evidence="1">The sequence shown here is derived from an EMBL/GenBank/DDBJ whole genome shotgun (WGS) entry which is preliminary data.</text>
</comment>
<name>A0ABR9QF18_9BACI</name>
<dbReference type="RefSeq" id="WP_193534539.1">
    <property type="nucleotide sequence ID" value="NZ_JADCLJ010000007.1"/>
</dbReference>
<proteinExistence type="predicted"/>
<organism evidence="1 2">
    <name type="scientific">Litchfieldia luteola</name>
    <dbReference type="NCBI Taxonomy" id="682179"/>
    <lineage>
        <taxon>Bacteria</taxon>
        <taxon>Bacillati</taxon>
        <taxon>Bacillota</taxon>
        <taxon>Bacilli</taxon>
        <taxon>Bacillales</taxon>
        <taxon>Bacillaceae</taxon>
        <taxon>Litchfieldia</taxon>
    </lineage>
</organism>
<evidence type="ECO:0000313" key="2">
    <source>
        <dbReference type="Proteomes" id="UP001516662"/>
    </source>
</evidence>
<evidence type="ECO:0000313" key="1">
    <source>
        <dbReference type="EMBL" id="MBE4907063.1"/>
    </source>
</evidence>
<reference evidence="1 2" key="1">
    <citation type="submission" date="2020-10" db="EMBL/GenBank/DDBJ databases">
        <title>Bacillus sp. HD4P25, an endophyte from a halophyte.</title>
        <authorList>
            <person name="Sun J.-Q."/>
        </authorList>
    </citation>
    <scope>NUCLEOTIDE SEQUENCE [LARGE SCALE GENOMIC DNA]</scope>
    <source>
        <strain evidence="1 2">YIM 93174</strain>
    </source>
</reference>